<keyword evidence="12" id="KW-1185">Reference proteome</keyword>
<dbReference type="PANTHER" id="PTHR22811">
    <property type="entry name" value="TRANSMEMBRANE EMP24 DOMAIN-CONTAINING PROTEIN"/>
    <property type="match status" value="1"/>
</dbReference>
<protein>
    <recommendedName>
        <fullName evidence="10">GOLD domain-containing protein</fullName>
    </recommendedName>
</protein>
<keyword evidence="5 8" id="KW-1133">Transmembrane helix</keyword>
<name>A0A0S4JHN1_BODSA</name>
<organism evidence="11 12">
    <name type="scientific">Bodo saltans</name>
    <name type="common">Flagellated protozoan</name>
    <dbReference type="NCBI Taxonomy" id="75058"/>
    <lineage>
        <taxon>Eukaryota</taxon>
        <taxon>Discoba</taxon>
        <taxon>Euglenozoa</taxon>
        <taxon>Kinetoplastea</taxon>
        <taxon>Metakinetoplastina</taxon>
        <taxon>Eubodonida</taxon>
        <taxon>Bodonidae</taxon>
        <taxon>Bodo</taxon>
    </lineage>
</organism>
<proteinExistence type="inferred from homology"/>
<evidence type="ECO:0000256" key="5">
    <source>
        <dbReference type="ARBA" id="ARBA00022989"/>
    </source>
</evidence>
<keyword evidence="4 9" id="KW-0732">Signal</keyword>
<evidence type="ECO:0000313" key="12">
    <source>
        <dbReference type="Proteomes" id="UP000051952"/>
    </source>
</evidence>
<evidence type="ECO:0000313" key="11">
    <source>
        <dbReference type="EMBL" id="CUG89874.1"/>
    </source>
</evidence>
<feature type="chain" id="PRO_5006622488" description="GOLD domain-containing protein" evidence="9">
    <location>
        <begin position="19"/>
        <end position="237"/>
    </location>
</feature>
<comment type="similarity">
    <text evidence="2 7">Belongs to the EMP24/GP25L family.</text>
</comment>
<dbReference type="EMBL" id="CYKH01001775">
    <property type="protein sequence ID" value="CUG89874.1"/>
    <property type="molecule type" value="Genomic_DNA"/>
</dbReference>
<dbReference type="InterPro" id="IPR009038">
    <property type="entry name" value="GOLD_dom"/>
</dbReference>
<keyword evidence="3 7" id="KW-0812">Transmembrane</keyword>
<evidence type="ECO:0000256" key="9">
    <source>
        <dbReference type="SAM" id="SignalP"/>
    </source>
</evidence>
<feature type="signal peptide" evidence="9">
    <location>
        <begin position="1"/>
        <end position="18"/>
    </location>
</feature>
<feature type="domain" description="GOLD" evidence="10">
    <location>
        <begin position="30"/>
        <end position="143"/>
    </location>
</feature>
<dbReference type="OMA" id="KIECYSI"/>
<evidence type="ECO:0000256" key="6">
    <source>
        <dbReference type="ARBA" id="ARBA00023136"/>
    </source>
</evidence>
<evidence type="ECO:0000256" key="7">
    <source>
        <dbReference type="RuleBase" id="RU003827"/>
    </source>
</evidence>
<dbReference type="OrthoDB" id="1929172at2759"/>
<evidence type="ECO:0000256" key="2">
    <source>
        <dbReference type="ARBA" id="ARBA00007104"/>
    </source>
</evidence>
<evidence type="ECO:0000256" key="4">
    <source>
        <dbReference type="ARBA" id="ARBA00022729"/>
    </source>
</evidence>
<evidence type="ECO:0000256" key="8">
    <source>
        <dbReference type="SAM" id="Phobius"/>
    </source>
</evidence>
<dbReference type="Pfam" id="PF01105">
    <property type="entry name" value="EMP24_GP25L"/>
    <property type="match status" value="1"/>
</dbReference>
<keyword evidence="6 8" id="KW-0472">Membrane</keyword>
<dbReference type="GO" id="GO:0016020">
    <property type="term" value="C:membrane"/>
    <property type="evidence" value="ECO:0007669"/>
    <property type="project" value="UniProtKB-SubCell"/>
</dbReference>
<dbReference type="AlphaFoldDB" id="A0A0S4JHN1"/>
<sequence>MIRVLLVIALILCSAVHADAVKTKIEAKKIECYSIDVEAGASVAFDFKVLHGGKKDLDVTLSATSVEEMEGAEDKSKHQISSLSHTTFTRIIEEWKLASEGVATFTAPAASANGHGLPTKVNACFNNKMSAWTPKWFSFELYTDPAEPAAQEKDTLATAETQLEHALHKEGNNLFSVRTMMTRLKNSEEEHRNKVESTNEWMLYGTIVNGVLLMGLSVFQFWYLKKFLSVRHVSMRL</sequence>
<dbReference type="VEuPathDB" id="TriTrypDB:BSAL_23850"/>
<gene>
    <name evidence="11" type="ORF">BSAL_23850</name>
</gene>
<feature type="transmembrane region" description="Helical" evidence="8">
    <location>
        <begin position="201"/>
        <end position="224"/>
    </location>
</feature>
<comment type="subcellular location">
    <subcellularLocation>
        <location evidence="1 7">Membrane</location>
        <topology evidence="1 7">Single-pass type I membrane protein</topology>
    </subcellularLocation>
</comment>
<dbReference type="SMART" id="SM01190">
    <property type="entry name" value="EMP24_GP25L"/>
    <property type="match status" value="1"/>
</dbReference>
<evidence type="ECO:0000259" key="10">
    <source>
        <dbReference type="PROSITE" id="PS50866"/>
    </source>
</evidence>
<evidence type="ECO:0000256" key="3">
    <source>
        <dbReference type="ARBA" id="ARBA00022692"/>
    </source>
</evidence>
<evidence type="ECO:0000256" key="1">
    <source>
        <dbReference type="ARBA" id="ARBA00004479"/>
    </source>
</evidence>
<accession>A0A0S4JHN1</accession>
<dbReference type="Proteomes" id="UP000051952">
    <property type="component" value="Unassembled WGS sequence"/>
</dbReference>
<dbReference type="PROSITE" id="PS50866">
    <property type="entry name" value="GOLD"/>
    <property type="match status" value="1"/>
</dbReference>
<dbReference type="InterPro" id="IPR015720">
    <property type="entry name" value="Emp24-like"/>
</dbReference>
<reference evidence="12" key="1">
    <citation type="submission" date="2015-09" db="EMBL/GenBank/DDBJ databases">
        <authorList>
            <consortium name="Pathogen Informatics"/>
        </authorList>
    </citation>
    <scope>NUCLEOTIDE SEQUENCE [LARGE SCALE GENOMIC DNA]</scope>
    <source>
        <strain evidence="12">Lake Konstanz</strain>
    </source>
</reference>